<evidence type="ECO:0000256" key="1">
    <source>
        <dbReference type="SAM" id="MobiDB-lite"/>
    </source>
</evidence>
<proteinExistence type="predicted"/>
<evidence type="ECO:0000313" key="3">
    <source>
        <dbReference type="RefSeq" id="XP_014681543.1"/>
    </source>
</evidence>
<evidence type="ECO:0000313" key="2">
    <source>
        <dbReference type="Proteomes" id="UP000695022"/>
    </source>
</evidence>
<reference evidence="3" key="1">
    <citation type="submission" date="2025-08" db="UniProtKB">
        <authorList>
            <consortium name="RefSeq"/>
        </authorList>
    </citation>
    <scope>IDENTIFICATION</scope>
</reference>
<keyword evidence="2" id="KW-1185">Reference proteome</keyword>
<name>A0ABM1FAS2_PRICU</name>
<dbReference type="Proteomes" id="UP000695022">
    <property type="component" value="Unplaced"/>
</dbReference>
<protein>
    <submittedName>
        <fullName evidence="3">Uncharacterized protein LOC106821304</fullName>
    </submittedName>
</protein>
<gene>
    <name evidence="3" type="primary">LOC106821304</name>
</gene>
<feature type="region of interest" description="Disordered" evidence="1">
    <location>
        <begin position="226"/>
        <end position="254"/>
    </location>
</feature>
<feature type="region of interest" description="Disordered" evidence="1">
    <location>
        <begin position="834"/>
        <end position="859"/>
    </location>
</feature>
<organism evidence="2 3">
    <name type="scientific">Priapulus caudatus</name>
    <name type="common">Priapulid worm</name>
    <dbReference type="NCBI Taxonomy" id="37621"/>
    <lineage>
        <taxon>Eukaryota</taxon>
        <taxon>Metazoa</taxon>
        <taxon>Ecdysozoa</taxon>
        <taxon>Scalidophora</taxon>
        <taxon>Priapulida</taxon>
        <taxon>Priapulimorpha</taxon>
        <taxon>Priapulimorphida</taxon>
        <taxon>Priapulidae</taxon>
        <taxon>Priapulus</taxon>
    </lineage>
</organism>
<sequence length="1095" mass="118825">MAANAILYVQSGDDIRMSMSHLLDCLSLLRKYALNFLKPVEDRPPDWKIITHSILASQRVQWVNGARDILKQLGYVDGTDCLFWCAASQGSHEHSEGAAVLAADISMAIIELKSYLTDTHPHPHRVKGIFDSVRQVGRHSAKGFPTTMDRMCIVCGSRPAALVCSMCDGGVFCSDCDSIWHTRNPKRLPHIRDRLNRGDAVGSAVSSDPVGGGVLVPALASLRRRGECEAPHGEDSSVAPRGRNDPDVDVDGGVESSRMSVANQTAQVASLAENCSWSFNESIPVVAQDMFAAAGNAAEKYSVAETGCEEYRPSLSESELCSVPAPSCVGDRQLSNYDDDFSYSWHTSGQTDEYLPVLLDRSKDSEGEHCRESTNSGSDSYGVSMFSDKEYVSNSCKLSSSLERCSLSSHSNSGQLKRSTCFPGSEAKQNSGKVDVAKEEASMSSRLKNMFQSDLSPSDEKNNMKAMLQWLNSRVSILDDLLAALDSQLRNANSSFLSQQVLLERDRLHAERSQICEDRENIYSYLSRATIFESAESSGTGHAINISSAARPELSTHQSSLSQASHEKLFDSNSFCNVEDLYSACSEITDQEGVLSNRNQRLCTNYQRTSPTNIRDVACGFSLGTAETTLSCQLDAQKFSNDSGSFAHTDVKCFPHDNLYGVWDKGAVAQQKNSLDFPRMPGDGDTFPPPPKCHNETTGQPVLLKTNQQNQLKVVGQEEAQPVPSDSTVSKHVAAVPSLMSMAKSEAEELKLDLSATASNGNVPLEEYASYKDPSAITSANSDGFETKSKTTGVVSSAESDEKDPSSTVSVNFVYSEVTQTCSDALVEATPKDAAEFPPSKHGQDASKLTHTRPLEGEASRIESYNSSLSGQCSTGAAASMHSAAELQLSSFSLPSIGLTSISSLSTTEPSTTCSTFTPQSNSTVSTLDLEAIMSPGSCEQGSRLEKLIRAKRREEARCEQLRMLRLLRVRGAECYGEYCARRRSSLFGTPQGATRGCGTTGRCSASQATRGLRGEAGEINEIKDDLGEFTTHASITHALFETHGDTAEAVHHLNRGVLQPYLEKVKRQELQCIQLRNADLPLSDVEVLMNILIV</sequence>
<accession>A0ABM1FAS2</accession>
<dbReference type="GeneID" id="106821304"/>
<dbReference type="RefSeq" id="XP_014681543.1">
    <property type="nucleotide sequence ID" value="XM_014826057.1"/>
</dbReference>
<dbReference type="Gene3D" id="1.20.58.2190">
    <property type="match status" value="1"/>
</dbReference>
<feature type="region of interest" description="Disordered" evidence="1">
    <location>
        <begin position="407"/>
        <end position="436"/>
    </location>
</feature>
<feature type="compositionally biased region" description="Basic and acidic residues" evidence="1">
    <location>
        <begin position="226"/>
        <end position="235"/>
    </location>
</feature>